<reference evidence="2" key="1">
    <citation type="journal article" date="2017" name="BMC Genomics">
        <title>Gapless genome assembly of Colletotrichum higginsianum reveals chromosome structure and association of transposable elements with secondary metabolite gene clusters.</title>
        <authorList>
            <person name="Dallery J.-F."/>
            <person name="Lapalu N."/>
            <person name="Zampounis A."/>
            <person name="Pigne S."/>
            <person name="Luyten I."/>
            <person name="Amselem J."/>
            <person name="Wittenberg A.H.J."/>
            <person name="Zhou S."/>
            <person name="de Queiroz M.V."/>
            <person name="Robin G.P."/>
            <person name="Auger A."/>
            <person name="Hainaut M."/>
            <person name="Henrissat B."/>
            <person name="Kim K.-T."/>
            <person name="Lee Y.-H."/>
            <person name="Lespinet O."/>
            <person name="Schwartz D.C."/>
            <person name="Thon M.R."/>
            <person name="O'Connell R.J."/>
        </authorList>
    </citation>
    <scope>NUCLEOTIDE SEQUENCE [LARGE SCALE GENOMIC DNA]</scope>
    <source>
        <strain evidence="2">IMI 349063</strain>
    </source>
</reference>
<dbReference type="OrthoDB" id="4822697at2759"/>
<dbReference type="RefSeq" id="XP_018153078.1">
    <property type="nucleotide sequence ID" value="XM_018306237.1"/>
</dbReference>
<comment type="caution">
    <text evidence="1">The sequence shown here is derived from an EMBL/GenBank/DDBJ whole genome shotgun (WGS) entry which is preliminary data.</text>
</comment>
<dbReference type="Proteomes" id="UP000092177">
    <property type="component" value="Chromosome 8"/>
</dbReference>
<organism evidence="1 2">
    <name type="scientific">Colletotrichum higginsianum (strain IMI 349063)</name>
    <name type="common">Crucifer anthracnose fungus</name>
    <dbReference type="NCBI Taxonomy" id="759273"/>
    <lineage>
        <taxon>Eukaryota</taxon>
        <taxon>Fungi</taxon>
        <taxon>Dikarya</taxon>
        <taxon>Ascomycota</taxon>
        <taxon>Pezizomycotina</taxon>
        <taxon>Sordariomycetes</taxon>
        <taxon>Hypocreomycetidae</taxon>
        <taxon>Glomerellales</taxon>
        <taxon>Glomerellaceae</taxon>
        <taxon>Colletotrichum</taxon>
        <taxon>Colletotrichum destructivum species complex</taxon>
    </lineage>
</organism>
<accession>A0A1B7XXT2</accession>
<evidence type="ECO:0000313" key="2">
    <source>
        <dbReference type="Proteomes" id="UP000092177"/>
    </source>
</evidence>
<dbReference type="EMBL" id="LTAN01000008">
    <property type="protein sequence ID" value="OBR04560.1"/>
    <property type="molecule type" value="Genomic_DNA"/>
</dbReference>
<keyword evidence="2" id="KW-1185">Reference proteome</keyword>
<dbReference type="AlphaFoldDB" id="A0A1B7XXT2"/>
<name>A0A1B7XXT2_COLHI</name>
<dbReference type="KEGG" id="chig:CH63R_11263"/>
<sequence>MCVGFIINGTSQDNSYFRSSTRFHRCFNFLLRSAQVSTASQPGVLSCAKQPRPRYKFGPKVPTMTNAHPPALARVSPPVRMINPDHSFTFVNLASKSFELVQHTIPTSPDIRMVHELPDSTQLGKDGQLIMSWTKGCYFGKSGRDDVFLCWQEMEALQSFCVGIESPERGFFKPIRSHYKIKYNDGTTAKDWFRPSDNPGDPYTFPNTMNVDIVVTSHSAKDQLELEITIRDRNPPELKQ</sequence>
<proteinExistence type="predicted"/>
<dbReference type="GeneID" id="28870344"/>
<evidence type="ECO:0000313" key="1">
    <source>
        <dbReference type="EMBL" id="OBR04560.1"/>
    </source>
</evidence>
<gene>
    <name evidence="1" type="ORF">CH63R_11263</name>
</gene>
<dbReference type="VEuPathDB" id="FungiDB:CH63R_11263"/>
<protein>
    <submittedName>
        <fullName evidence="1">Uncharacterized protein</fullName>
    </submittedName>
</protein>